<feature type="transmembrane region" description="Helical" evidence="1">
    <location>
        <begin position="287"/>
        <end position="309"/>
    </location>
</feature>
<evidence type="ECO:0000256" key="1">
    <source>
        <dbReference type="SAM" id="Phobius"/>
    </source>
</evidence>
<evidence type="ECO:0000313" key="3">
    <source>
        <dbReference type="Proteomes" id="UP000708208"/>
    </source>
</evidence>
<proteinExistence type="predicted"/>
<feature type="transmembrane region" description="Helical" evidence="1">
    <location>
        <begin position="264"/>
        <end position="281"/>
    </location>
</feature>
<keyword evidence="1" id="KW-1133">Transmembrane helix</keyword>
<sequence length="335" mass="38429">MGKVLTPAIEKQLKYHFRTGSLLGVTPYVWEANKDLPEISSSRVKWMAWRANHVLAVGIFIFGVLRSLQTNADDSAPVWSKVYMQFIIALFFIATLTHTTNAFKKQEFIYFTCHLIKFLRNYDMTCEPGNLIRKKWTKINLMTLWLIRSVITLNALLFTTNAILRPDSPELVTSLWSNGERPLGVRVVITAVFAAYTYSTRSVVILLICAILNFAFSILIILEELSEKNQMKFKNPVEKIHIFHQLQILVLEFNLVFKDTILSFGKLLLLSIAVFSAYGAIRFDGILRVILLIFGVDCTVVLVIMYSSLAEIAERSKGMLESWWRKLELLEHPTR</sequence>
<reference evidence="2" key="1">
    <citation type="submission" date="2021-06" db="EMBL/GenBank/DDBJ databases">
        <authorList>
            <person name="Hodson N. C."/>
            <person name="Mongue J. A."/>
            <person name="Jaron S. K."/>
        </authorList>
    </citation>
    <scope>NUCLEOTIDE SEQUENCE</scope>
</reference>
<keyword evidence="1" id="KW-0812">Transmembrane</keyword>
<feature type="transmembrane region" description="Helical" evidence="1">
    <location>
        <begin position="141"/>
        <end position="163"/>
    </location>
</feature>
<dbReference type="EMBL" id="CAJVCH010021353">
    <property type="protein sequence ID" value="CAG7690657.1"/>
    <property type="molecule type" value="Genomic_DNA"/>
</dbReference>
<feature type="transmembrane region" description="Helical" evidence="1">
    <location>
        <begin position="204"/>
        <end position="222"/>
    </location>
</feature>
<gene>
    <name evidence="2" type="ORF">AFUS01_LOCUS3536</name>
</gene>
<dbReference type="Proteomes" id="UP000708208">
    <property type="component" value="Unassembled WGS sequence"/>
</dbReference>
<feature type="transmembrane region" description="Helical" evidence="1">
    <location>
        <begin position="78"/>
        <end position="96"/>
    </location>
</feature>
<dbReference type="AlphaFoldDB" id="A0A8J2NTT7"/>
<keyword evidence="3" id="KW-1185">Reference proteome</keyword>
<comment type="caution">
    <text evidence="2">The sequence shown here is derived from an EMBL/GenBank/DDBJ whole genome shotgun (WGS) entry which is preliminary data.</text>
</comment>
<organism evidence="2 3">
    <name type="scientific">Allacma fusca</name>
    <dbReference type="NCBI Taxonomy" id="39272"/>
    <lineage>
        <taxon>Eukaryota</taxon>
        <taxon>Metazoa</taxon>
        <taxon>Ecdysozoa</taxon>
        <taxon>Arthropoda</taxon>
        <taxon>Hexapoda</taxon>
        <taxon>Collembola</taxon>
        <taxon>Symphypleona</taxon>
        <taxon>Sminthuridae</taxon>
        <taxon>Allacma</taxon>
    </lineage>
</organism>
<protein>
    <submittedName>
        <fullName evidence="2">Uncharacterized protein</fullName>
    </submittedName>
</protein>
<name>A0A8J2NTT7_9HEXA</name>
<accession>A0A8J2NTT7</accession>
<evidence type="ECO:0000313" key="2">
    <source>
        <dbReference type="EMBL" id="CAG7690657.1"/>
    </source>
</evidence>
<feature type="transmembrane region" description="Helical" evidence="1">
    <location>
        <begin position="47"/>
        <end position="66"/>
    </location>
</feature>
<keyword evidence="1" id="KW-0472">Membrane</keyword>